<dbReference type="Gene3D" id="1.25.40.20">
    <property type="entry name" value="Ankyrin repeat-containing domain"/>
    <property type="match status" value="2"/>
</dbReference>
<dbReference type="SUPFAM" id="SSF48403">
    <property type="entry name" value="Ankyrin repeat"/>
    <property type="match status" value="1"/>
</dbReference>
<dbReference type="EMBL" id="ADBJ01000047">
    <property type="protein sequence ID" value="EFA76264.1"/>
    <property type="molecule type" value="Genomic_DNA"/>
</dbReference>
<accession>D3BPY1</accession>
<dbReference type="GeneID" id="31365497"/>
<evidence type="ECO:0000313" key="2">
    <source>
        <dbReference type="Proteomes" id="UP000001396"/>
    </source>
</evidence>
<organism evidence="1 2">
    <name type="scientific">Heterostelium pallidum (strain ATCC 26659 / Pp 5 / PN500)</name>
    <name type="common">Cellular slime mold</name>
    <name type="synonym">Polysphondylium pallidum</name>
    <dbReference type="NCBI Taxonomy" id="670386"/>
    <lineage>
        <taxon>Eukaryota</taxon>
        <taxon>Amoebozoa</taxon>
        <taxon>Evosea</taxon>
        <taxon>Eumycetozoa</taxon>
        <taxon>Dictyostelia</taxon>
        <taxon>Acytosteliales</taxon>
        <taxon>Acytosteliaceae</taxon>
        <taxon>Heterostelium</taxon>
    </lineage>
</organism>
<dbReference type="InParanoid" id="D3BPY1"/>
<keyword evidence="2" id="KW-1185">Reference proteome</keyword>
<sequence length="574" mass="67727">MNKEIFSRVFNNLVLNKYIFNQVNEINDRYECDVYSWLGVIRSPEMMITYGYFDQLKQYYQQNLDHILFHDDHLMYDQTLAFMKTVVAGRFDIFMYMWDLFKILKRTYDFLDESEDILSKIGKKAVIHDRIDFIRFLLESVDEDLIYQLFEISPKSHNLEMVQYLTKIYIQHLPGHQRISMYNCSLILDNVAFVGRIDMFKWLIANKFDIFKASYLLRKSVLGGNIEFAQYLLEHYPKSLDSTNSANLINCAARADSLEIMKLLHNQYQLEIDVRALTNAANNNNLEMLKWVVENSPMLYTTYFGSLIIHQAVKNNNLEMVKWLTENATFKCSTSPMDMAAKKNYMDILEYLHHNRTEGCSNDAMGFAAKKGHLNIIRWIHENRTEGCENFALDQAAMNGHIEVLQWFKENRTERCTKLAVDHAGSLKVMKWLRQNQTELKFTNPDIISRAAKYGNLDAIKWILENCSSIECNHWLITYALENNHFNVVGWLLMNRKECKDYVINDDLFLDLLEYDLSIAQWILDNRDIPLYKIVKYQSILENSLPNSLTSLEFLDNYIAIKQQENLKKRKYKI</sequence>
<name>D3BPY1_HETP5</name>
<evidence type="ECO:0008006" key="3">
    <source>
        <dbReference type="Google" id="ProtNLM"/>
    </source>
</evidence>
<dbReference type="InterPro" id="IPR052050">
    <property type="entry name" value="SecEffector_AnkRepeat"/>
</dbReference>
<proteinExistence type="predicted"/>
<dbReference type="Pfam" id="PF13637">
    <property type="entry name" value="Ank_4"/>
    <property type="match status" value="2"/>
</dbReference>
<dbReference type="Proteomes" id="UP000001396">
    <property type="component" value="Unassembled WGS sequence"/>
</dbReference>
<dbReference type="PANTHER" id="PTHR46586">
    <property type="entry name" value="ANKYRIN REPEAT-CONTAINING PROTEIN"/>
    <property type="match status" value="1"/>
</dbReference>
<dbReference type="InterPro" id="IPR002110">
    <property type="entry name" value="Ankyrin_rpt"/>
</dbReference>
<protein>
    <recommendedName>
        <fullName evidence="3">Ankyrin repeat protein</fullName>
    </recommendedName>
</protein>
<dbReference type="PANTHER" id="PTHR46586:SF3">
    <property type="entry name" value="ANKYRIN REPEAT-CONTAINING PROTEIN"/>
    <property type="match status" value="1"/>
</dbReference>
<evidence type="ECO:0000313" key="1">
    <source>
        <dbReference type="EMBL" id="EFA76264.1"/>
    </source>
</evidence>
<dbReference type="SMART" id="SM00248">
    <property type="entry name" value="ANK"/>
    <property type="match status" value="5"/>
</dbReference>
<reference evidence="1 2" key="1">
    <citation type="journal article" date="2011" name="Genome Res.">
        <title>Phylogeny-wide analysis of social amoeba genomes highlights ancient origins for complex intercellular communication.</title>
        <authorList>
            <person name="Heidel A.J."/>
            <person name="Lawal H.M."/>
            <person name="Felder M."/>
            <person name="Schilde C."/>
            <person name="Helps N.R."/>
            <person name="Tunggal B."/>
            <person name="Rivero F."/>
            <person name="John U."/>
            <person name="Schleicher M."/>
            <person name="Eichinger L."/>
            <person name="Platzer M."/>
            <person name="Noegel A.A."/>
            <person name="Schaap P."/>
            <person name="Gloeckner G."/>
        </authorList>
    </citation>
    <scope>NUCLEOTIDE SEQUENCE [LARGE SCALE GENOMIC DNA]</scope>
    <source>
        <strain evidence="2">ATCC 26659 / Pp 5 / PN500</strain>
    </source>
</reference>
<dbReference type="STRING" id="670386.D3BPY1"/>
<dbReference type="AlphaFoldDB" id="D3BPY1"/>
<dbReference type="InterPro" id="IPR036770">
    <property type="entry name" value="Ankyrin_rpt-contain_sf"/>
</dbReference>
<dbReference type="Pfam" id="PF12796">
    <property type="entry name" value="Ank_2"/>
    <property type="match status" value="1"/>
</dbReference>
<dbReference type="RefSeq" id="XP_020428397.1">
    <property type="nucleotide sequence ID" value="XM_020580812.1"/>
</dbReference>
<gene>
    <name evidence="1" type="ORF">PPL_10025</name>
</gene>
<comment type="caution">
    <text evidence="1">The sequence shown here is derived from an EMBL/GenBank/DDBJ whole genome shotgun (WGS) entry which is preliminary data.</text>
</comment>
<dbReference type="OMA" id="INCAANK"/>